<dbReference type="RefSeq" id="WP_095641304.1">
    <property type="nucleotide sequence ID" value="NZ_NSJZ01000024.1"/>
</dbReference>
<comment type="caution">
    <text evidence="1">The sequence shown here is derived from an EMBL/GenBank/DDBJ whole genome shotgun (WGS) entry which is preliminary data.</text>
</comment>
<dbReference type="AlphaFoldDB" id="A0A2A2GEU3"/>
<evidence type="ECO:0000313" key="2">
    <source>
        <dbReference type="Proteomes" id="UP000218023"/>
    </source>
</evidence>
<sequence>MTSQDSSANGSGLTKTEWELLLDAIRAYNHNADYRTLHGKLAILAKASGVRPKGAALTSGEAGRT</sequence>
<dbReference type="EMBL" id="NSJZ01000024">
    <property type="protein sequence ID" value="PAU96031.1"/>
    <property type="molecule type" value="Genomic_DNA"/>
</dbReference>
<name>A0A2A2GEU3_9RHOB</name>
<accession>A0A2A2GEU3</accession>
<keyword evidence="2" id="KW-1185">Reference proteome</keyword>
<evidence type="ECO:0000313" key="1">
    <source>
        <dbReference type="EMBL" id="PAU96031.1"/>
    </source>
</evidence>
<dbReference type="Proteomes" id="UP000218023">
    <property type="component" value="Unassembled WGS sequence"/>
</dbReference>
<gene>
    <name evidence="1" type="ORF">CK240_15885</name>
</gene>
<organism evidence="1 2">
    <name type="scientific">Paracoccus salipaludis</name>
    <dbReference type="NCBI Taxonomy" id="2032623"/>
    <lineage>
        <taxon>Bacteria</taxon>
        <taxon>Pseudomonadati</taxon>
        <taxon>Pseudomonadota</taxon>
        <taxon>Alphaproteobacteria</taxon>
        <taxon>Rhodobacterales</taxon>
        <taxon>Paracoccaceae</taxon>
        <taxon>Paracoccus</taxon>
    </lineage>
</organism>
<reference evidence="1 2" key="1">
    <citation type="submission" date="2017-09" db="EMBL/GenBank/DDBJ databases">
        <title>Paracoccus alkalisoli sp. nov., isolated from saline alkaline soil.</title>
        <authorList>
            <person name="Dong X."/>
            <person name="Zhang G."/>
        </authorList>
    </citation>
    <scope>NUCLEOTIDE SEQUENCE [LARGE SCALE GENOMIC DNA]</scope>
    <source>
        <strain evidence="1 2">WN007</strain>
    </source>
</reference>
<dbReference type="OrthoDB" id="7779230at2"/>
<protein>
    <submittedName>
        <fullName evidence="1">Uncharacterized protein</fullName>
    </submittedName>
</protein>
<proteinExistence type="predicted"/>